<keyword evidence="2" id="KW-1185">Reference proteome</keyword>
<dbReference type="Proteomes" id="UP000054549">
    <property type="component" value="Unassembled WGS sequence"/>
</dbReference>
<dbReference type="HOGENOM" id="CLU_2222565_0_0_1"/>
<dbReference type="AlphaFoldDB" id="A0A0C2X6D0"/>
<evidence type="ECO:0000313" key="1">
    <source>
        <dbReference type="EMBL" id="KIL64841.1"/>
    </source>
</evidence>
<gene>
    <name evidence="1" type="ORF">M378DRAFT_162688</name>
</gene>
<reference evidence="1 2" key="1">
    <citation type="submission" date="2014-04" db="EMBL/GenBank/DDBJ databases">
        <title>Evolutionary Origins and Diversification of the Mycorrhizal Mutualists.</title>
        <authorList>
            <consortium name="DOE Joint Genome Institute"/>
            <consortium name="Mycorrhizal Genomics Consortium"/>
            <person name="Kohler A."/>
            <person name="Kuo A."/>
            <person name="Nagy L.G."/>
            <person name="Floudas D."/>
            <person name="Copeland A."/>
            <person name="Barry K.W."/>
            <person name="Cichocki N."/>
            <person name="Veneault-Fourrey C."/>
            <person name="LaButti K."/>
            <person name="Lindquist E.A."/>
            <person name="Lipzen A."/>
            <person name="Lundell T."/>
            <person name="Morin E."/>
            <person name="Murat C."/>
            <person name="Riley R."/>
            <person name="Ohm R."/>
            <person name="Sun H."/>
            <person name="Tunlid A."/>
            <person name="Henrissat B."/>
            <person name="Grigoriev I.V."/>
            <person name="Hibbett D.S."/>
            <person name="Martin F."/>
        </authorList>
    </citation>
    <scope>NUCLEOTIDE SEQUENCE [LARGE SCALE GENOMIC DNA]</scope>
    <source>
        <strain evidence="1 2">Koide BX008</strain>
    </source>
</reference>
<evidence type="ECO:0000313" key="2">
    <source>
        <dbReference type="Proteomes" id="UP000054549"/>
    </source>
</evidence>
<accession>A0A0C2X6D0</accession>
<organism evidence="1 2">
    <name type="scientific">Amanita muscaria (strain Koide BX008)</name>
    <dbReference type="NCBI Taxonomy" id="946122"/>
    <lineage>
        <taxon>Eukaryota</taxon>
        <taxon>Fungi</taxon>
        <taxon>Dikarya</taxon>
        <taxon>Basidiomycota</taxon>
        <taxon>Agaricomycotina</taxon>
        <taxon>Agaricomycetes</taxon>
        <taxon>Agaricomycetidae</taxon>
        <taxon>Agaricales</taxon>
        <taxon>Pluteineae</taxon>
        <taxon>Amanitaceae</taxon>
        <taxon>Amanita</taxon>
    </lineage>
</organism>
<protein>
    <submittedName>
        <fullName evidence="1">Uncharacterized protein</fullName>
    </submittedName>
</protein>
<dbReference type="EMBL" id="KN818246">
    <property type="protein sequence ID" value="KIL64841.1"/>
    <property type="molecule type" value="Genomic_DNA"/>
</dbReference>
<dbReference type="InParanoid" id="A0A0C2X6D0"/>
<sequence length="106" mass="11983">MVGMGANRLRVNVKANSVGKVCSAWRVGFPLLFSDIRIESWASRCDGVYAKLLQVKSEPGMFGACQFSHSSPLSFKTGKRGHITQRSRKRFTKKIHKQITHMNNSW</sequence>
<proteinExistence type="predicted"/>
<name>A0A0C2X6D0_AMAMK</name>